<proteinExistence type="predicted"/>
<comment type="caution">
    <text evidence="2">The sequence shown here is derived from an EMBL/GenBank/DDBJ whole genome shotgun (WGS) entry which is preliminary data.</text>
</comment>
<dbReference type="EMBL" id="AYSL01000433">
    <property type="protein sequence ID" value="KTF07621.1"/>
    <property type="molecule type" value="Genomic_DNA"/>
</dbReference>
<organism evidence="2">
    <name type="scientific">marine sediment metagenome</name>
    <dbReference type="NCBI Taxonomy" id="412755"/>
    <lineage>
        <taxon>unclassified sequences</taxon>
        <taxon>metagenomes</taxon>
        <taxon>ecological metagenomes</taxon>
    </lineage>
</organism>
<accession>A0A1B6NWA5</accession>
<protein>
    <recommendedName>
        <fullName evidence="1">Response regulatory domain-containing protein</fullName>
    </recommendedName>
</protein>
<feature type="non-terminal residue" evidence="2">
    <location>
        <position position="36"/>
    </location>
</feature>
<name>A0A1B6NWA5_9ZZZZ</name>
<dbReference type="GO" id="GO:0000160">
    <property type="term" value="P:phosphorelay signal transduction system"/>
    <property type="evidence" value="ECO:0007669"/>
    <property type="project" value="InterPro"/>
</dbReference>
<evidence type="ECO:0000313" key="2">
    <source>
        <dbReference type="EMBL" id="KTF07621.1"/>
    </source>
</evidence>
<dbReference type="SUPFAM" id="SSF52172">
    <property type="entry name" value="CheY-like"/>
    <property type="match status" value="1"/>
</dbReference>
<dbReference type="AlphaFoldDB" id="A0A1B6NWA5"/>
<dbReference type="InterPro" id="IPR011006">
    <property type="entry name" value="CheY-like_superfamily"/>
</dbReference>
<sequence length="36" mass="3864">MSIRILLADDHALVRDTVGTYLSDYGQGQVVAASDI</sequence>
<reference evidence="2" key="1">
    <citation type="submission" date="2013-11" db="EMBL/GenBank/DDBJ databases">
        <title>Microbial diversity, functional groups and degradation webs in Northern and Southern Mediterranean and Red Sea marine crude oil polluted sites.</title>
        <authorList>
            <person name="Daffonchio D."/>
            <person name="Mapelli F."/>
            <person name="Ferrer M."/>
            <person name="Richter M."/>
            <person name="Cherif A."/>
            <person name="Malkawi H.I."/>
            <person name="Yakimov M.M."/>
            <person name="Abdel-Fattah Y.R."/>
            <person name="Blaghen M."/>
            <person name="Golyshin P.N."/>
            <person name="Kalogerakis N."/>
            <person name="Boon N."/>
            <person name="Magagnini M."/>
            <person name="Fava F."/>
        </authorList>
    </citation>
    <scope>NUCLEOTIDE SEQUENCE</scope>
</reference>
<gene>
    <name evidence="2" type="ORF">MGSAQ_000884</name>
</gene>
<evidence type="ECO:0000259" key="1">
    <source>
        <dbReference type="PROSITE" id="PS50110"/>
    </source>
</evidence>
<dbReference type="InterPro" id="IPR001789">
    <property type="entry name" value="Sig_transdc_resp-reg_receiver"/>
</dbReference>
<feature type="domain" description="Response regulatory" evidence="1">
    <location>
        <begin position="4"/>
        <end position="36"/>
    </location>
</feature>
<dbReference type="PROSITE" id="PS50110">
    <property type="entry name" value="RESPONSE_REGULATORY"/>
    <property type="match status" value="1"/>
</dbReference>